<reference evidence="2 3" key="1">
    <citation type="submission" date="2019-07" db="EMBL/GenBank/DDBJ databases">
        <title>Whole genome shotgun sequence of Reyranella soli NBRC 108950.</title>
        <authorList>
            <person name="Hosoyama A."/>
            <person name="Uohara A."/>
            <person name="Ohji S."/>
            <person name="Ichikawa N."/>
        </authorList>
    </citation>
    <scope>NUCLEOTIDE SEQUENCE [LARGE SCALE GENOMIC DNA]</scope>
    <source>
        <strain evidence="2 3">NBRC 108950</strain>
    </source>
</reference>
<dbReference type="AlphaFoldDB" id="A0A512NIH6"/>
<feature type="transmembrane region" description="Helical" evidence="1">
    <location>
        <begin position="92"/>
        <end position="110"/>
    </location>
</feature>
<accession>A0A512NIH6</accession>
<keyword evidence="1" id="KW-1133">Transmembrane helix</keyword>
<proteinExistence type="predicted"/>
<organism evidence="2 3">
    <name type="scientific">Reyranella soli</name>
    <dbReference type="NCBI Taxonomy" id="1230389"/>
    <lineage>
        <taxon>Bacteria</taxon>
        <taxon>Pseudomonadati</taxon>
        <taxon>Pseudomonadota</taxon>
        <taxon>Alphaproteobacteria</taxon>
        <taxon>Hyphomicrobiales</taxon>
        <taxon>Reyranellaceae</taxon>
        <taxon>Reyranella</taxon>
    </lineage>
</organism>
<protein>
    <submittedName>
        <fullName evidence="2">Uncharacterized protein</fullName>
    </submittedName>
</protein>
<keyword evidence="1" id="KW-0472">Membrane</keyword>
<keyword evidence="1" id="KW-0812">Transmembrane</keyword>
<dbReference type="EMBL" id="BKAJ01000110">
    <property type="protein sequence ID" value="GEP58750.1"/>
    <property type="molecule type" value="Genomic_DNA"/>
</dbReference>
<feature type="transmembrane region" description="Helical" evidence="1">
    <location>
        <begin position="116"/>
        <end position="135"/>
    </location>
</feature>
<evidence type="ECO:0000313" key="3">
    <source>
        <dbReference type="Proteomes" id="UP000321058"/>
    </source>
</evidence>
<name>A0A512NIH6_9HYPH</name>
<evidence type="ECO:0000256" key="1">
    <source>
        <dbReference type="SAM" id="Phobius"/>
    </source>
</evidence>
<gene>
    <name evidence="2" type="ORF">RSO01_59160</name>
</gene>
<comment type="caution">
    <text evidence="2">The sequence shown here is derived from an EMBL/GenBank/DDBJ whole genome shotgun (WGS) entry which is preliminary data.</text>
</comment>
<sequence>MGLQKSAQVPWTSNVSARIVALIPVIVSPIGRRTMHRAETSVPCDDGYVLGLQGRAMVANTQTQDLSGLQQRALALESHAEARTQAYQRATWIRFVGVFFPIPFVVVLLRLEMAAWTYYVWGGLIILGGAVLYVIDTAASTRVDEAVEAAATARKAYEEAAQGGVTPP</sequence>
<keyword evidence="3" id="KW-1185">Reference proteome</keyword>
<dbReference type="RefSeq" id="WP_170303445.1">
    <property type="nucleotide sequence ID" value="NZ_BKAJ01000110.1"/>
</dbReference>
<dbReference type="Proteomes" id="UP000321058">
    <property type="component" value="Unassembled WGS sequence"/>
</dbReference>
<evidence type="ECO:0000313" key="2">
    <source>
        <dbReference type="EMBL" id="GEP58750.1"/>
    </source>
</evidence>